<dbReference type="SMART" id="SM00235">
    <property type="entry name" value="ZnMc"/>
    <property type="match status" value="1"/>
</dbReference>
<dbReference type="InterPro" id="IPR024079">
    <property type="entry name" value="MetalloPept_cat_dom_sf"/>
</dbReference>
<feature type="domain" description="Peptidase M12A" evidence="3">
    <location>
        <begin position="107"/>
        <end position="315"/>
    </location>
</feature>
<dbReference type="PANTHER" id="PTHR19324:SF33">
    <property type="entry name" value="MUCIN-5AC"/>
    <property type="match status" value="1"/>
</dbReference>
<comment type="caution">
    <text evidence="1">Lacks conserved residue(s) required for the propagation of feature annotation.</text>
</comment>
<organism evidence="4 5">
    <name type="scientific">Tegillarca granosa</name>
    <name type="common">Malaysian cockle</name>
    <name type="synonym">Anadara granosa</name>
    <dbReference type="NCBI Taxonomy" id="220873"/>
    <lineage>
        <taxon>Eukaryota</taxon>
        <taxon>Metazoa</taxon>
        <taxon>Spiralia</taxon>
        <taxon>Lophotrochozoa</taxon>
        <taxon>Mollusca</taxon>
        <taxon>Bivalvia</taxon>
        <taxon>Autobranchia</taxon>
        <taxon>Pteriomorphia</taxon>
        <taxon>Arcoida</taxon>
        <taxon>Arcoidea</taxon>
        <taxon>Arcidae</taxon>
        <taxon>Tegillarca</taxon>
    </lineage>
</organism>
<comment type="caution">
    <text evidence="4">The sequence shown here is derived from an EMBL/GenBank/DDBJ whole genome shotgun (WGS) entry which is preliminary data.</text>
</comment>
<dbReference type="SUPFAM" id="SSF55486">
    <property type="entry name" value="Metalloproteases ('zincins'), catalytic domain"/>
    <property type="match status" value="1"/>
</dbReference>
<protein>
    <recommendedName>
        <fullName evidence="2">Metalloendopeptidase</fullName>
        <ecNumber evidence="2">3.4.24.-</ecNumber>
    </recommendedName>
</protein>
<evidence type="ECO:0000313" key="4">
    <source>
        <dbReference type="EMBL" id="KAJ8306031.1"/>
    </source>
</evidence>
<keyword evidence="1 2" id="KW-0378">Hydrolase</keyword>
<feature type="binding site" evidence="1">
    <location>
        <position position="211"/>
    </location>
    <ligand>
        <name>Zn(2+)</name>
        <dbReference type="ChEBI" id="CHEBI:29105"/>
        <note>catalytic</note>
    </ligand>
</feature>
<dbReference type="InterPro" id="IPR031569">
    <property type="entry name" value="ApeC"/>
</dbReference>
<keyword evidence="1 2" id="KW-0482">Metalloprotease</keyword>
<feature type="binding site" evidence="1">
    <location>
        <position position="207"/>
    </location>
    <ligand>
        <name>Zn(2+)</name>
        <dbReference type="ChEBI" id="CHEBI:29105"/>
        <note>catalytic</note>
    </ligand>
</feature>
<dbReference type="PRINTS" id="PR00480">
    <property type="entry name" value="ASTACIN"/>
</dbReference>
<name>A0ABQ9ENS9_TEGGR</name>
<dbReference type="EMBL" id="JARBDR010000813">
    <property type="protein sequence ID" value="KAJ8306031.1"/>
    <property type="molecule type" value="Genomic_DNA"/>
</dbReference>
<feature type="active site" evidence="1">
    <location>
        <position position="208"/>
    </location>
</feature>
<proteinExistence type="predicted"/>
<evidence type="ECO:0000259" key="3">
    <source>
        <dbReference type="PROSITE" id="PS51864"/>
    </source>
</evidence>
<keyword evidence="1 2" id="KW-0862">Zinc</keyword>
<dbReference type="Pfam" id="PF01400">
    <property type="entry name" value="Astacin"/>
    <property type="match status" value="1"/>
</dbReference>
<sequence>MGNRSNQKKGFVHGKYLFRVLGKNGSGYKAFKVHNEALKSAEKLENHHGRLEVRLQQEEEDFQLKKKSILNIQETLSVSLCLWRIFIRRYGAESPFNHVLHGGRNKRFIARSNDLRWDKCIIPFRFDLSSIDRQTDVAGKMRAMNRIHYWTGFRFVDWSPDVPSVYGLNHNNHLIHITGRGCWSFIGNLKSNRGQRISCCDDDQCVHELGHAVGLYHEHQSMLRSDYVRVNYNKIRDAFEQQFYMLDPSVAIMFGYYDVSSIMHYSLYGFQDQGLKTLTIEDPKQEYLVINKDDYMYYMFYEMERSHQCTKYFCSNFTMKCENDGYLSVIKHKCKCRCPEGLDYATGCTTIYQGDEEAVRAVWPEGTFTLPKPATGCPPGFKEGSVTQFASLLDNSLPVHYKVHVQNETITMDFCTKMHDNKETFSKWENGQYCILRTGGRCPIGFVDGSMRFDNTFPGSDGISGTVPDGEFKDNVLLHFCCKDDGSYKDPILLPIRKPFIMFQKSDEGCQVVTEISTRIQYLNNIITFVGYSVHIDLVTGLIKGCKKGLR</sequence>
<keyword evidence="5" id="KW-1185">Reference proteome</keyword>
<dbReference type="PANTHER" id="PTHR19324">
    <property type="entry name" value="PERFORIN-LIKE PROTEIN 1"/>
    <property type="match status" value="1"/>
</dbReference>
<keyword evidence="1 2" id="KW-0479">Metal-binding</keyword>
<dbReference type="EC" id="3.4.24.-" evidence="2"/>
<gene>
    <name evidence="4" type="ORF">KUTeg_016576</name>
</gene>
<dbReference type="PROSITE" id="PS51864">
    <property type="entry name" value="ASTACIN"/>
    <property type="match status" value="1"/>
</dbReference>
<evidence type="ECO:0000256" key="2">
    <source>
        <dbReference type="RuleBase" id="RU361183"/>
    </source>
</evidence>
<evidence type="ECO:0000256" key="1">
    <source>
        <dbReference type="PROSITE-ProRule" id="PRU01211"/>
    </source>
</evidence>
<keyword evidence="1 2" id="KW-0645">Protease</keyword>
<dbReference type="Proteomes" id="UP001217089">
    <property type="component" value="Unassembled WGS sequence"/>
</dbReference>
<comment type="cofactor">
    <cofactor evidence="1 2">
        <name>Zn(2+)</name>
        <dbReference type="ChEBI" id="CHEBI:29105"/>
    </cofactor>
    <text evidence="1 2">Binds 1 zinc ion per subunit.</text>
</comment>
<dbReference type="Gene3D" id="3.40.390.10">
    <property type="entry name" value="Collagenase (Catalytic Domain)"/>
    <property type="match status" value="1"/>
</dbReference>
<dbReference type="InterPro" id="IPR001506">
    <property type="entry name" value="Peptidase_M12A"/>
</dbReference>
<reference evidence="4 5" key="1">
    <citation type="submission" date="2022-12" db="EMBL/GenBank/DDBJ databases">
        <title>Chromosome-level genome of Tegillarca granosa.</title>
        <authorList>
            <person name="Kim J."/>
        </authorList>
    </citation>
    <scope>NUCLEOTIDE SEQUENCE [LARGE SCALE GENOMIC DNA]</scope>
    <source>
        <strain evidence="4">Teg-2019</strain>
        <tissue evidence="4">Adductor muscle</tissue>
    </source>
</reference>
<evidence type="ECO:0000313" key="5">
    <source>
        <dbReference type="Proteomes" id="UP001217089"/>
    </source>
</evidence>
<accession>A0ABQ9ENS9</accession>
<dbReference type="Pfam" id="PF16977">
    <property type="entry name" value="ApeC"/>
    <property type="match status" value="1"/>
</dbReference>
<dbReference type="InterPro" id="IPR006026">
    <property type="entry name" value="Peptidase_Metallo"/>
</dbReference>
<feature type="binding site" evidence="1">
    <location>
        <position position="217"/>
    </location>
    <ligand>
        <name>Zn(2+)</name>
        <dbReference type="ChEBI" id="CHEBI:29105"/>
        <note>catalytic</note>
    </ligand>
</feature>